<dbReference type="EMBL" id="CAWUHD010000049">
    <property type="protein sequence ID" value="CAK7223390.1"/>
    <property type="molecule type" value="Genomic_DNA"/>
</dbReference>
<feature type="transmembrane region" description="Helical" evidence="9">
    <location>
        <begin position="353"/>
        <end position="374"/>
    </location>
</feature>
<keyword evidence="2" id="KW-0813">Transport</keyword>
<feature type="region of interest" description="Disordered" evidence="8">
    <location>
        <begin position="151"/>
        <end position="183"/>
    </location>
</feature>
<evidence type="ECO:0000256" key="2">
    <source>
        <dbReference type="ARBA" id="ARBA00022448"/>
    </source>
</evidence>
<feature type="compositionally biased region" description="Gly residues" evidence="8">
    <location>
        <begin position="164"/>
        <end position="181"/>
    </location>
</feature>
<keyword evidence="4 9" id="KW-0812">Transmembrane</keyword>
<feature type="domain" description="Amino acid permease/ SLC12A" evidence="10">
    <location>
        <begin position="213"/>
        <end position="673"/>
    </location>
</feature>
<keyword evidence="12" id="KW-1185">Reference proteome</keyword>
<feature type="region of interest" description="Disordered" evidence="8">
    <location>
        <begin position="56"/>
        <end position="86"/>
    </location>
</feature>
<feature type="transmembrane region" description="Helical" evidence="9">
    <location>
        <begin position="244"/>
        <end position="277"/>
    </location>
</feature>
<feature type="transmembrane region" description="Helical" evidence="9">
    <location>
        <begin position="394"/>
        <end position="415"/>
    </location>
</feature>
<dbReference type="InterPro" id="IPR004841">
    <property type="entry name" value="AA-permease/SLC12A_dom"/>
</dbReference>
<dbReference type="InterPro" id="IPR004840">
    <property type="entry name" value="Amino_acid_permease_CS"/>
</dbReference>
<evidence type="ECO:0000256" key="3">
    <source>
        <dbReference type="ARBA" id="ARBA00022475"/>
    </source>
</evidence>
<name>A0ABP0BUR4_9PEZI</name>
<evidence type="ECO:0000256" key="4">
    <source>
        <dbReference type="ARBA" id="ARBA00022692"/>
    </source>
</evidence>
<feature type="transmembrane region" description="Helical" evidence="9">
    <location>
        <begin position="436"/>
        <end position="457"/>
    </location>
</feature>
<keyword evidence="5" id="KW-0029">Amino-acid transport</keyword>
<evidence type="ECO:0000313" key="12">
    <source>
        <dbReference type="Proteomes" id="UP001642482"/>
    </source>
</evidence>
<dbReference type="Gene3D" id="1.20.1740.10">
    <property type="entry name" value="Amino acid/polyamine transporter I"/>
    <property type="match status" value="1"/>
</dbReference>
<feature type="transmembrane region" description="Helical" evidence="9">
    <location>
        <begin position="650"/>
        <end position="670"/>
    </location>
</feature>
<accession>A0ABP0BUR4</accession>
<gene>
    <name evidence="11" type="primary">HIP1</name>
    <name evidence="11" type="ORF">SEUCBS140593_005219</name>
</gene>
<feature type="transmembrane region" description="Helical" evidence="9">
    <location>
        <begin position="323"/>
        <end position="341"/>
    </location>
</feature>
<evidence type="ECO:0000256" key="6">
    <source>
        <dbReference type="ARBA" id="ARBA00022989"/>
    </source>
</evidence>
<dbReference type="PANTHER" id="PTHR43341:SF1">
    <property type="entry name" value="GENERAL AMINO-ACID PERMEASE GAP1"/>
    <property type="match status" value="1"/>
</dbReference>
<feature type="transmembrane region" description="Helical" evidence="9">
    <location>
        <begin position="609"/>
        <end position="630"/>
    </location>
</feature>
<keyword evidence="3" id="KW-1003">Cell membrane</keyword>
<dbReference type="InterPro" id="IPR050524">
    <property type="entry name" value="APC_YAT"/>
</dbReference>
<comment type="subcellular location">
    <subcellularLocation>
        <location evidence="1">Cell membrane</location>
        <topology evidence="1">Multi-pass membrane protein</topology>
    </subcellularLocation>
</comment>
<dbReference type="PROSITE" id="PS00218">
    <property type="entry name" value="AMINO_ACID_PERMEASE_1"/>
    <property type="match status" value="1"/>
</dbReference>
<feature type="transmembrane region" description="Helical" evidence="9">
    <location>
        <begin position="214"/>
        <end position="232"/>
    </location>
</feature>
<organism evidence="11 12">
    <name type="scientific">Sporothrix eucalyptigena</name>
    <dbReference type="NCBI Taxonomy" id="1812306"/>
    <lineage>
        <taxon>Eukaryota</taxon>
        <taxon>Fungi</taxon>
        <taxon>Dikarya</taxon>
        <taxon>Ascomycota</taxon>
        <taxon>Pezizomycotina</taxon>
        <taxon>Sordariomycetes</taxon>
        <taxon>Sordariomycetidae</taxon>
        <taxon>Ophiostomatales</taxon>
        <taxon>Ophiostomataceae</taxon>
        <taxon>Sporothrix</taxon>
    </lineage>
</organism>
<sequence length="716" mass="77241">MDRDLDLNILTIKEDSLQPGNVYNMRNTTSAGGGGGGGIGSITTNDPGYYYDDPERSIRGSRFGGGGSSSFLGSERRTSFGLGTGNPHRKNALSRWVDSFRRDPTVHFTPDSVVNARVGSSYGSSVGDGTGGGNNGFSAGGFQMQHMRYDGTIDGNEDEEDLEGGFGEGGGGGGGRGGRSNRGGARNNHFYDLRGANLATAHSGLSRELKGRHLQMIAIGGSIGTGLFVASGKALSQGGPASVLLAYGFIGLMLYCTVHALGELAVVFPVAGSFSAFSTRFLDPSWGFAMGWNYALQWLVVLPLEIIAASMTVTYWSPHLNKAIFVTIFLLIIISINLFGVKGYGEAEFVFAIIKVTAIVGFILLGIVINIGGTPTEGYIGGKYWRDPGAFNNGFKGLCSVLVTAAFAFAGTELVGLAAAETQNPRKSLPTAIKQVFWRITLFYVVAMVLVGLLVPYNNPKLPGTTNIADATASPFVIAIESAGIQVLPSVMNSVILVAVVSVGNSSVFGSSRTLAALADQGQAPRFLSYIDRRGRPLAAIVVASSLGFLSYLADVEAESDVLSWLLAISALSSVFTWGSICLAHIRFRMAWQRRGRTLTELAFRAQSGTIGSWMGLLLNIMILAAQFWVGLYPINYSQFSMSSNVQNFFLEYLAVPIVLVMWLGHKIWFRTSYVRLSEMDIDTGRREFNLPLLVAQEQEEKLYWPRWKKLYKFFC</sequence>
<feature type="transmembrane region" description="Helical" evidence="9">
    <location>
        <begin position="537"/>
        <end position="554"/>
    </location>
</feature>
<evidence type="ECO:0000256" key="7">
    <source>
        <dbReference type="ARBA" id="ARBA00023136"/>
    </source>
</evidence>
<evidence type="ECO:0000256" key="9">
    <source>
        <dbReference type="SAM" id="Phobius"/>
    </source>
</evidence>
<reference evidence="11 12" key="1">
    <citation type="submission" date="2024-01" db="EMBL/GenBank/DDBJ databases">
        <authorList>
            <person name="Allen C."/>
            <person name="Tagirdzhanova G."/>
        </authorList>
    </citation>
    <scope>NUCLEOTIDE SEQUENCE [LARGE SCALE GENOMIC DNA]</scope>
</reference>
<feature type="transmembrane region" description="Helical" evidence="9">
    <location>
        <begin position="566"/>
        <end position="588"/>
    </location>
</feature>
<feature type="transmembrane region" description="Helical" evidence="9">
    <location>
        <begin position="298"/>
        <end position="317"/>
    </location>
</feature>
<dbReference type="InterPro" id="IPR004762">
    <property type="entry name" value="Amino_acid_permease_fungi"/>
</dbReference>
<proteinExistence type="predicted"/>
<evidence type="ECO:0000256" key="8">
    <source>
        <dbReference type="SAM" id="MobiDB-lite"/>
    </source>
</evidence>
<evidence type="ECO:0000259" key="10">
    <source>
        <dbReference type="Pfam" id="PF00324"/>
    </source>
</evidence>
<evidence type="ECO:0000256" key="5">
    <source>
        <dbReference type="ARBA" id="ARBA00022970"/>
    </source>
</evidence>
<protein>
    <submittedName>
        <fullName evidence="11">Histidine permease</fullName>
    </submittedName>
</protein>
<evidence type="ECO:0000256" key="1">
    <source>
        <dbReference type="ARBA" id="ARBA00004651"/>
    </source>
</evidence>
<dbReference type="Pfam" id="PF00324">
    <property type="entry name" value="AA_permease"/>
    <property type="match status" value="1"/>
</dbReference>
<dbReference type="PANTHER" id="PTHR43341">
    <property type="entry name" value="AMINO ACID PERMEASE"/>
    <property type="match status" value="1"/>
</dbReference>
<dbReference type="Proteomes" id="UP001642482">
    <property type="component" value="Unassembled WGS sequence"/>
</dbReference>
<comment type="caution">
    <text evidence="11">The sequence shown here is derived from an EMBL/GenBank/DDBJ whole genome shotgun (WGS) entry which is preliminary data.</text>
</comment>
<keyword evidence="6 9" id="KW-1133">Transmembrane helix</keyword>
<dbReference type="NCBIfam" id="TIGR00913">
    <property type="entry name" value="2A0310"/>
    <property type="match status" value="1"/>
</dbReference>
<keyword evidence="7 9" id="KW-0472">Membrane</keyword>
<evidence type="ECO:0000313" key="11">
    <source>
        <dbReference type="EMBL" id="CAK7223390.1"/>
    </source>
</evidence>